<dbReference type="InterPro" id="IPR016040">
    <property type="entry name" value="NAD(P)-bd_dom"/>
</dbReference>
<proteinExistence type="predicted"/>
<sequence>MKVVIIGCGWLGQQLAADLIAQGHQVYASRRSSSALRYLPAGATGFVLDLNASAEQSSQTAMLHDAIVICAITPGRGPQQHYITALQQLAGLAMLAGSRQLIHFSSTGIYQGLQGEVDEAAPLHLTEPRVSLLWQGEQALRQFQPTLTLRLAGLMGPGRHPGCFTAGKTLPDATAPINMVHSADIIAAVKLLLATPPCNGVFNLSCPLTILRQDFYQQAAVSAGKTPAIFASESSKGRRVNAEKFVRQFNFSYRFATASDALAYCS</sequence>
<dbReference type="PANTHER" id="PTHR48079:SF6">
    <property type="entry name" value="NAD(P)-BINDING DOMAIN-CONTAINING PROTEIN-RELATED"/>
    <property type="match status" value="1"/>
</dbReference>
<organism evidence="2 3">
    <name type="scientific">Rheinheimera pacifica</name>
    <dbReference type="NCBI Taxonomy" id="173990"/>
    <lineage>
        <taxon>Bacteria</taxon>
        <taxon>Pseudomonadati</taxon>
        <taxon>Pseudomonadota</taxon>
        <taxon>Gammaproteobacteria</taxon>
        <taxon>Chromatiales</taxon>
        <taxon>Chromatiaceae</taxon>
        <taxon>Rheinheimera</taxon>
    </lineage>
</organism>
<dbReference type="InterPro" id="IPR051783">
    <property type="entry name" value="NAD(P)-dependent_oxidoreduct"/>
</dbReference>
<evidence type="ECO:0000313" key="2">
    <source>
        <dbReference type="EMBL" id="SEH84276.1"/>
    </source>
</evidence>
<dbReference type="AlphaFoldDB" id="A0A1H6LHM6"/>
<dbReference type="GO" id="GO:0005737">
    <property type="term" value="C:cytoplasm"/>
    <property type="evidence" value="ECO:0007669"/>
    <property type="project" value="TreeGrafter"/>
</dbReference>
<dbReference type="PANTHER" id="PTHR48079">
    <property type="entry name" value="PROTEIN YEEZ"/>
    <property type="match status" value="1"/>
</dbReference>
<keyword evidence="3" id="KW-1185">Reference proteome</keyword>
<name>A0A1H6LHM6_9GAMM</name>
<dbReference type="EMBL" id="FNXF01000005">
    <property type="protein sequence ID" value="SEH84276.1"/>
    <property type="molecule type" value="Genomic_DNA"/>
</dbReference>
<dbReference type="STRING" id="173990.SAMN05660691_01725"/>
<dbReference type="Pfam" id="PF13460">
    <property type="entry name" value="NAD_binding_10"/>
    <property type="match status" value="1"/>
</dbReference>
<dbReference type="InterPro" id="IPR036291">
    <property type="entry name" value="NAD(P)-bd_dom_sf"/>
</dbReference>
<dbReference type="Gene3D" id="3.40.50.720">
    <property type="entry name" value="NAD(P)-binding Rossmann-like Domain"/>
    <property type="match status" value="1"/>
</dbReference>
<dbReference type="OrthoDB" id="751203at2"/>
<evidence type="ECO:0000259" key="1">
    <source>
        <dbReference type="Pfam" id="PF13460"/>
    </source>
</evidence>
<accession>A0A1H6LHM6</accession>
<dbReference type="GO" id="GO:0004029">
    <property type="term" value="F:aldehyde dehydrogenase (NAD+) activity"/>
    <property type="evidence" value="ECO:0007669"/>
    <property type="project" value="TreeGrafter"/>
</dbReference>
<protein>
    <submittedName>
        <fullName evidence="2">Nucleoside-diphosphate-sugar epimerase</fullName>
    </submittedName>
</protein>
<evidence type="ECO:0000313" key="3">
    <source>
        <dbReference type="Proteomes" id="UP000199371"/>
    </source>
</evidence>
<dbReference type="SUPFAM" id="SSF51735">
    <property type="entry name" value="NAD(P)-binding Rossmann-fold domains"/>
    <property type="match status" value="1"/>
</dbReference>
<reference evidence="3" key="1">
    <citation type="submission" date="2016-10" db="EMBL/GenBank/DDBJ databases">
        <authorList>
            <person name="Varghese N."/>
            <person name="Submissions S."/>
        </authorList>
    </citation>
    <scope>NUCLEOTIDE SEQUENCE [LARGE SCALE GENOMIC DNA]</scope>
    <source>
        <strain evidence="3">DSM 17616</strain>
    </source>
</reference>
<gene>
    <name evidence="2" type="ORF">SAMN05660691_01725</name>
</gene>
<dbReference type="RefSeq" id="WP_092792338.1">
    <property type="nucleotide sequence ID" value="NZ_FNXF01000005.1"/>
</dbReference>
<dbReference type="Proteomes" id="UP000199371">
    <property type="component" value="Unassembled WGS sequence"/>
</dbReference>
<feature type="domain" description="NAD(P)-binding" evidence="1">
    <location>
        <begin position="9"/>
        <end position="120"/>
    </location>
</feature>